<dbReference type="Gene3D" id="1.10.357.10">
    <property type="entry name" value="Tetracycline Repressor, domain 2"/>
    <property type="match status" value="1"/>
</dbReference>
<proteinExistence type="predicted"/>
<protein>
    <recommendedName>
        <fullName evidence="3">TetR/AcrR family transcriptional regulator</fullName>
    </recommendedName>
</protein>
<gene>
    <name evidence="1" type="ORF">GYM71_07180</name>
</gene>
<sequence>MIKIKKSEEVLLAKLSGQIVKKYTVVEFCKEAKIERSYFYTRYENICDLFASVMTLQLRRELRGEENEKLNSIFFRMLEKIKNDKYFFLNIILISKDSSTYFEILQKEMATAIENYMRPRGAFSVRQVNLVASGIYAIIYNWILHRCKYDIRDVYQCINLLLKNIDRTETDSKD</sequence>
<evidence type="ECO:0000313" key="2">
    <source>
        <dbReference type="Proteomes" id="UP000826550"/>
    </source>
</evidence>
<dbReference type="RefSeq" id="WP_220219974.1">
    <property type="nucleotide sequence ID" value="NZ_CP048268.1"/>
</dbReference>
<name>A0ABX8WCD6_9LACO</name>
<accession>A0ABX8WCD6</accession>
<dbReference type="EMBL" id="CP048268">
    <property type="protein sequence ID" value="QYN53208.1"/>
    <property type="molecule type" value="Genomic_DNA"/>
</dbReference>
<evidence type="ECO:0008006" key="3">
    <source>
        <dbReference type="Google" id="ProtNLM"/>
    </source>
</evidence>
<evidence type="ECO:0000313" key="1">
    <source>
        <dbReference type="EMBL" id="QYN53208.1"/>
    </source>
</evidence>
<organism evidence="1 2">
    <name type="scientific">Lactobacillus panisapium</name>
    <dbReference type="NCBI Taxonomy" id="2012495"/>
    <lineage>
        <taxon>Bacteria</taxon>
        <taxon>Bacillati</taxon>
        <taxon>Bacillota</taxon>
        <taxon>Bacilli</taxon>
        <taxon>Lactobacillales</taxon>
        <taxon>Lactobacillaceae</taxon>
        <taxon>Lactobacillus</taxon>
    </lineage>
</organism>
<reference evidence="1 2" key="1">
    <citation type="submission" date="2020-01" db="EMBL/GenBank/DDBJ databases">
        <title>Vast differences in strain-level diversity in the gut microbiota of two closely related honey bee species.</title>
        <authorList>
            <person name="Ellegaard K.M."/>
            <person name="Suenami S."/>
            <person name="Miyazaki R."/>
            <person name="Engel P."/>
        </authorList>
    </citation>
    <scope>NUCLEOTIDE SEQUENCE [LARGE SCALE GENOMIC DNA]</scope>
    <source>
        <strain evidence="1 2">ESL0416</strain>
    </source>
</reference>
<dbReference type="Proteomes" id="UP000826550">
    <property type="component" value="Chromosome"/>
</dbReference>
<keyword evidence="2" id="KW-1185">Reference proteome</keyword>